<gene>
    <name evidence="2" type="ORF">H2200_011405</name>
</gene>
<keyword evidence="3" id="KW-1185">Reference proteome</keyword>
<feature type="compositionally biased region" description="Polar residues" evidence="1">
    <location>
        <begin position="27"/>
        <end position="55"/>
    </location>
</feature>
<dbReference type="EMBL" id="JAPDRK010000020">
    <property type="protein sequence ID" value="KAJ9603883.1"/>
    <property type="molecule type" value="Genomic_DNA"/>
</dbReference>
<evidence type="ECO:0000256" key="1">
    <source>
        <dbReference type="SAM" id="MobiDB-lite"/>
    </source>
</evidence>
<dbReference type="AlphaFoldDB" id="A0AA38WZC5"/>
<protein>
    <submittedName>
        <fullName evidence="2">Uncharacterized protein</fullName>
    </submittedName>
</protein>
<sequence>MSSSPELGASQLDPRPKATVDNDTDENAMTLTQSQPVSQHISGTSPPVPFQQSSNTTMISHSKIPPMDASFYQNLAPYGWHSGARHSRKLQLGMGINEQTAAAILARASDLLPSRTRLNMSFQEHKVTRDELSASLEGDAQLGCHFRHTFPEEEYPEAAAFFGEAAKHWIMVANTLKPKAPAAASIVRMASALAKSTPQTNSSTLDSSARDPDSTNLRSETRFSAQSSVQRSASQLENAATVLSSSGLAHKPESSAADLDDRKHAAFGPEALHSILKVRSSTEPRLAVAACMMDIFHTVTALRPCDICIDKVRAYWNQYRASNGLPVLPDDVIQFKYVLPEKGMLDGESNVFDDNSLRLAY</sequence>
<feature type="region of interest" description="Disordered" evidence="1">
    <location>
        <begin position="1"/>
        <end position="55"/>
    </location>
</feature>
<organism evidence="2 3">
    <name type="scientific">Cladophialophora chaetospira</name>
    <dbReference type="NCBI Taxonomy" id="386627"/>
    <lineage>
        <taxon>Eukaryota</taxon>
        <taxon>Fungi</taxon>
        <taxon>Dikarya</taxon>
        <taxon>Ascomycota</taxon>
        <taxon>Pezizomycotina</taxon>
        <taxon>Eurotiomycetes</taxon>
        <taxon>Chaetothyriomycetidae</taxon>
        <taxon>Chaetothyriales</taxon>
        <taxon>Herpotrichiellaceae</taxon>
        <taxon>Cladophialophora</taxon>
    </lineage>
</organism>
<dbReference type="Proteomes" id="UP001172673">
    <property type="component" value="Unassembled WGS sequence"/>
</dbReference>
<evidence type="ECO:0000313" key="2">
    <source>
        <dbReference type="EMBL" id="KAJ9603883.1"/>
    </source>
</evidence>
<proteinExistence type="predicted"/>
<reference evidence="2" key="1">
    <citation type="submission" date="2022-10" db="EMBL/GenBank/DDBJ databases">
        <title>Culturing micro-colonial fungi from biological soil crusts in the Mojave desert and describing Neophaeococcomyces mojavensis, and introducing the new genera and species Taxawa tesnikishii.</title>
        <authorList>
            <person name="Kurbessoian T."/>
            <person name="Stajich J.E."/>
        </authorList>
    </citation>
    <scope>NUCLEOTIDE SEQUENCE</scope>
    <source>
        <strain evidence="2">TK_41</strain>
    </source>
</reference>
<comment type="caution">
    <text evidence="2">The sequence shown here is derived from an EMBL/GenBank/DDBJ whole genome shotgun (WGS) entry which is preliminary data.</text>
</comment>
<feature type="region of interest" description="Disordered" evidence="1">
    <location>
        <begin position="195"/>
        <end position="231"/>
    </location>
</feature>
<feature type="compositionally biased region" description="Polar residues" evidence="1">
    <location>
        <begin position="195"/>
        <end position="207"/>
    </location>
</feature>
<name>A0AA38WZC5_9EURO</name>
<accession>A0AA38WZC5</accession>
<evidence type="ECO:0000313" key="3">
    <source>
        <dbReference type="Proteomes" id="UP001172673"/>
    </source>
</evidence>